<reference evidence="1 2" key="1">
    <citation type="submission" date="2024-09" db="EMBL/GenBank/DDBJ databases">
        <title>Chromosome-scale assembly of Riccia fluitans.</title>
        <authorList>
            <person name="Paukszto L."/>
            <person name="Sawicki J."/>
            <person name="Karawczyk K."/>
            <person name="Piernik-Szablinska J."/>
            <person name="Szczecinska M."/>
            <person name="Mazdziarz M."/>
        </authorList>
    </citation>
    <scope>NUCLEOTIDE SEQUENCE [LARGE SCALE GENOMIC DNA]</scope>
    <source>
        <strain evidence="1">Rf_01</strain>
        <tissue evidence="1">Aerial parts of the thallus</tissue>
    </source>
</reference>
<dbReference type="Gene3D" id="3.30.1140.40">
    <property type="entry name" value="Tctex-1"/>
    <property type="match status" value="1"/>
</dbReference>
<evidence type="ECO:0008006" key="3">
    <source>
        <dbReference type="Google" id="ProtNLM"/>
    </source>
</evidence>
<organism evidence="1 2">
    <name type="scientific">Riccia fluitans</name>
    <dbReference type="NCBI Taxonomy" id="41844"/>
    <lineage>
        <taxon>Eukaryota</taxon>
        <taxon>Viridiplantae</taxon>
        <taxon>Streptophyta</taxon>
        <taxon>Embryophyta</taxon>
        <taxon>Marchantiophyta</taxon>
        <taxon>Marchantiopsida</taxon>
        <taxon>Marchantiidae</taxon>
        <taxon>Marchantiales</taxon>
        <taxon>Ricciaceae</taxon>
        <taxon>Riccia</taxon>
    </lineage>
</organism>
<dbReference type="PANTHER" id="PTHR21255">
    <property type="entry name" value="T-COMPLEX-ASSOCIATED-TESTIS-EXPRESSED 1/ DYNEIN LIGHT CHAIN"/>
    <property type="match status" value="1"/>
</dbReference>
<name>A0ABD1Y5M9_9MARC</name>
<gene>
    <name evidence="1" type="ORF">R1flu_002269</name>
</gene>
<dbReference type="EMBL" id="JBHFFA010000006">
    <property type="protein sequence ID" value="KAL2622064.1"/>
    <property type="molecule type" value="Genomic_DNA"/>
</dbReference>
<dbReference type="PANTHER" id="PTHR21255:SF4">
    <property type="entry name" value="DYNEIN LIGHT CHAIN TCTEX-TYPE"/>
    <property type="match status" value="1"/>
</dbReference>
<dbReference type="Pfam" id="PF03645">
    <property type="entry name" value="Tctex-1"/>
    <property type="match status" value="1"/>
</dbReference>
<sequence length="86" mass="9702">MARAILEEGVFLADEINGIIKDSIDEAIVSSQFSHDKVTHWTNGIAEVCMKRLTNLAKPFKYIGSRTIRWENKSMYVIVTVFGIAI</sequence>
<accession>A0ABD1Y5M9</accession>
<evidence type="ECO:0000313" key="1">
    <source>
        <dbReference type="EMBL" id="KAL2622064.1"/>
    </source>
</evidence>
<comment type="caution">
    <text evidence="1">The sequence shown here is derived from an EMBL/GenBank/DDBJ whole genome shotgun (WGS) entry which is preliminary data.</text>
</comment>
<protein>
    <recommendedName>
        <fullName evidence="3">Dynein light chain</fullName>
    </recommendedName>
</protein>
<evidence type="ECO:0000313" key="2">
    <source>
        <dbReference type="Proteomes" id="UP001605036"/>
    </source>
</evidence>
<proteinExistence type="predicted"/>
<dbReference type="AlphaFoldDB" id="A0ABD1Y5M9"/>
<dbReference type="InterPro" id="IPR005334">
    <property type="entry name" value="Tctex-1-like"/>
</dbReference>
<dbReference type="CDD" id="cd21455">
    <property type="entry name" value="DLC-like_DYNLT1_DYNLT3"/>
    <property type="match status" value="1"/>
</dbReference>
<dbReference type="InterPro" id="IPR038586">
    <property type="entry name" value="Tctex-1-like_sf"/>
</dbReference>
<keyword evidence="2" id="KW-1185">Reference proteome</keyword>
<dbReference type="Proteomes" id="UP001605036">
    <property type="component" value="Unassembled WGS sequence"/>
</dbReference>